<accession>A0ABP9YLU4</accession>
<dbReference type="Proteomes" id="UP001473302">
    <property type="component" value="Unassembled WGS sequence"/>
</dbReference>
<proteinExistence type="predicted"/>
<protein>
    <submittedName>
        <fullName evidence="2">Uncharacterized protein</fullName>
    </submittedName>
</protein>
<keyword evidence="1" id="KW-0732">Signal</keyword>
<dbReference type="EMBL" id="BAABUK010000003">
    <property type="protein sequence ID" value="GAA5807817.1"/>
    <property type="molecule type" value="Genomic_DNA"/>
</dbReference>
<keyword evidence="3" id="KW-1185">Reference proteome</keyword>
<name>A0ABP9YLU4_9FUNG</name>
<evidence type="ECO:0000256" key="1">
    <source>
        <dbReference type="SAM" id="SignalP"/>
    </source>
</evidence>
<organism evidence="2 3">
    <name type="scientific">Mucor flavus</name>
    <dbReference type="NCBI Taxonomy" id="439312"/>
    <lineage>
        <taxon>Eukaryota</taxon>
        <taxon>Fungi</taxon>
        <taxon>Fungi incertae sedis</taxon>
        <taxon>Mucoromycota</taxon>
        <taxon>Mucoromycotina</taxon>
        <taxon>Mucoromycetes</taxon>
        <taxon>Mucorales</taxon>
        <taxon>Mucorineae</taxon>
        <taxon>Mucoraceae</taxon>
        <taxon>Mucor</taxon>
    </lineage>
</organism>
<sequence length="105" mass="10826">MVRTLVIVSVVLALIATVSAGPLISAKADRHIGTGPITLNNVANHLLQANDAHVHDVGQNVNVANGKLKRDEGEGAPVRISHAVGVKGSKTMAKPKANKGATPKQ</sequence>
<comment type="caution">
    <text evidence="2">The sequence shown here is derived from an EMBL/GenBank/DDBJ whole genome shotgun (WGS) entry which is preliminary data.</text>
</comment>
<evidence type="ECO:0000313" key="2">
    <source>
        <dbReference type="EMBL" id="GAA5807817.1"/>
    </source>
</evidence>
<reference evidence="2 3" key="1">
    <citation type="submission" date="2024-04" db="EMBL/GenBank/DDBJ databases">
        <title>genome sequences of Mucor flavus KT1a and Helicostylum pulchrum KT1b strains isolated from the surface of a dry-aged beef.</title>
        <authorList>
            <person name="Toyotome T."/>
            <person name="Hosono M."/>
            <person name="Torimaru M."/>
            <person name="Fukuda K."/>
            <person name="Mikami N."/>
        </authorList>
    </citation>
    <scope>NUCLEOTIDE SEQUENCE [LARGE SCALE GENOMIC DNA]</scope>
    <source>
        <strain evidence="2 3">KT1a</strain>
    </source>
</reference>
<gene>
    <name evidence="2" type="ORF">MFLAVUS_001196</name>
</gene>
<feature type="signal peptide" evidence="1">
    <location>
        <begin position="1"/>
        <end position="20"/>
    </location>
</feature>
<evidence type="ECO:0000313" key="3">
    <source>
        <dbReference type="Proteomes" id="UP001473302"/>
    </source>
</evidence>
<feature type="chain" id="PRO_5045628817" evidence="1">
    <location>
        <begin position="21"/>
        <end position="105"/>
    </location>
</feature>